<organism evidence="2 3">
    <name type="scientific">Kockovaella imperatae</name>
    <dbReference type="NCBI Taxonomy" id="4999"/>
    <lineage>
        <taxon>Eukaryota</taxon>
        <taxon>Fungi</taxon>
        <taxon>Dikarya</taxon>
        <taxon>Basidiomycota</taxon>
        <taxon>Agaricomycotina</taxon>
        <taxon>Tremellomycetes</taxon>
        <taxon>Tremellales</taxon>
        <taxon>Cuniculitremaceae</taxon>
        <taxon>Kockovaella</taxon>
    </lineage>
</organism>
<dbReference type="GeneID" id="33561005"/>
<evidence type="ECO:0000313" key="3">
    <source>
        <dbReference type="Proteomes" id="UP000193218"/>
    </source>
</evidence>
<feature type="non-terminal residue" evidence="2">
    <location>
        <position position="1"/>
    </location>
</feature>
<dbReference type="RefSeq" id="XP_021868507.1">
    <property type="nucleotide sequence ID" value="XM_022019196.1"/>
</dbReference>
<sequence length="112" mass="11830">MKRSASSSPSPFSPDSTLTPSKAIKSETSSSPHSAAKKGCSKSPEWDAEKKMALVDKIISTGLAHLKASDVADEIGITKKQYADAMGTGRTNLRWKLVQAAADMAASGKVRH</sequence>
<proteinExistence type="predicted"/>
<dbReference type="Proteomes" id="UP000193218">
    <property type="component" value="Unassembled WGS sequence"/>
</dbReference>
<gene>
    <name evidence="2" type="ORF">BD324DRAFT_683655</name>
</gene>
<keyword evidence="3" id="KW-1185">Reference proteome</keyword>
<feature type="compositionally biased region" description="Low complexity" evidence="1">
    <location>
        <begin position="1"/>
        <end position="21"/>
    </location>
</feature>
<dbReference type="AlphaFoldDB" id="A0A1Y1U871"/>
<accession>A0A1Y1U871</accession>
<feature type="region of interest" description="Disordered" evidence="1">
    <location>
        <begin position="1"/>
        <end position="46"/>
    </location>
</feature>
<protein>
    <submittedName>
        <fullName evidence="2">Uncharacterized protein</fullName>
    </submittedName>
</protein>
<dbReference type="InParanoid" id="A0A1Y1U871"/>
<evidence type="ECO:0000256" key="1">
    <source>
        <dbReference type="SAM" id="MobiDB-lite"/>
    </source>
</evidence>
<evidence type="ECO:0000313" key="2">
    <source>
        <dbReference type="EMBL" id="ORX34229.1"/>
    </source>
</evidence>
<dbReference type="EMBL" id="NBSH01000015">
    <property type="protein sequence ID" value="ORX34229.1"/>
    <property type="molecule type" value="Genomic_DNA"/>
</dbReference>
<comment type="caution">
    <text evidence="2">The sequence shown here is derived from an EMBL/GenBank/DDBJ whole genome shotgun (WGS) entry which is preliminary data.</text>
</comment>
<name>A0A1Y1U871_9TREE</name>
<reference evidence="2 3" key="1">
    <citation type="submission" date="2017-03" db="EMBL/GenBank/DDBJ databases">
        <title>Widespread Adenine N6-methylation of Active Genes in Fungi.</title>
        <authorList>
            <consortium name="DOE Joint Genome Institute"/>
            <person name="Mondo S.J."/>
            <person name="Dannebaum R.O."/>
            <person name="Kuo R.C."/>
            <person name="Louie K.B."/>
            <person name="Bewick A.J."/>
            <person name="Labutti K."/>
            <person name="Haridas S."/>
            <person name="Kuo A."/>
            <person name="Salamov A."/>
            <person name="Ahrendt S.R."/>
            <person name="Lau R."/>
            <person name="Bowen B.P."/>
            <person name="Lipzen A."/>
            <person name="Sullivan W."/>
            <person name="Andreopoulos W.B."/>
            <person name="Clum A."/>
            <person name="Lindquist E."/>
            <person name="Daum C."/>
            <person name="Northen T.R."/>
            <person name="Ramamoorthy G."/>
            <person name="Schmitz R.J."/>
            <person name="Gryganskyi A."/>
            <person name="Culley D."/>
            <person name="Magnuson J."/>
            <person name="James T.Y."/>
            <person name="O'Malley M.A."/>
            <person name="Stajich J.E."/>
            <person name="Spatafora J.W."/>
            <person name="Visel A."/>
            <person name="Grigoriev I.V."/>
        </authorList>
    </citation>
    <scope>NUCLEOTIDE SEQUENCE [LARGE SCALE GENOMIC DNA]</scope>
    <source>
        <strain evidence="2 3">NRRL Y-17943</strain>
    </source>
</reference>